<dbReference type="CDD" id="cd09272">
    <property type="entry name" value="RNase_HI_RT_Ty1"/>
    <property type="match status" value="1"/>
</dbReference>
<evidence type="ECO:0000313" key="2">
    <source>
        <dbReference type="Proteomes" id="UP000236291"/>
    </source>
</evidence>
<dbReference type="STRING" id="57577.A0A2K3L6U6"/>
<gene>
    <name evidence="1" type="ORF">L195_g030172</name>
</gene>
<accession>A0A2K3L6U6</accession>
<sequence length="157" mass="17491">MRVLRYLKSSPGQGIVLPKENDLTLVAYCDMSINSKVYNRIFNEAWFTPVSWKTKKQTIVSKSSSEAEYRAMNQATSEVIWIRNLLSSLQVQCNSPTVLHCDNQAAIHIAANPAGTISPSYIPTKKQQADIFTKALGAKSFHELMVKLGAHDPRPPT</sequence>
<proteinExistence type="predicted"/>
<name>A0A2K3L6U6_TRIPR</name>
<dbReference type="AlphaFoldDB" id="A0A2K3L6U6"/>
<comment type="caution">
    <text evidence="1">The sequence shown here is derived from an EMBL/GenBank/DDBJ whole genome shotgun (WGS) entry which is preliminary data.</text>
</comment>
<dbReference type="PANTHER" id="PTHR11439">
    <property type="entry name" value="GAG-POL-RELATED RETROTRANSPOSON"/>
    <property type="match status" value="1"/>
</dbReference>
<dbReference type="PANTHER" id="PTHR11439:SF470">
    <property type="entry name" value="CYSTEINE-RICH RLK (RECEPTOR-LIKE PROTEIN KINASE) 8"/>
    <property type="match status" value="1"/>
</dbReference>
<organism evidence="1 2">
    <name type="scientific">Trifolium pratense</name>
    <name type="common">Red clover</name>
    <dbReference type="NCBI Taxonomy" id="57577"/>
    <lineage>
        <taxon>Eukaryota</taxon>
        <taxon>Viridiplantae</taxon>
        <taxon>Streptophyta</taxon>
        <taxon>Embryophyta</taxon>
        <taxon>Tracheophyta</taxon>
        <taxon>Spermatophyta</taxon>
        <taxon>Magnoliopsida</taxon>
        <taxon>eudicotyledons</taxon>
        <taxon>Gunneridae</taxon>
        <taxon>Pentapetalae</taxon>
        <taxon>rosids</taxon>
        <taxon>fabids</taxon>
        <taxon>Fabales</taxon>
        <taxon>Fabaceae</taxon>
        <taxon>Papilionoideae</taxon>
        <taxon>50 kb inversion clade</taxon>
        <taxon>NPAAA clade</taxon>
        <taxon>Hologalegina</taxon>
        <taxon>IRL clade</taxon>
        <taxon>Trifolieae</taxon>
        <taxon>Trifolium</taxon>
    </lineage>
</organism>
<protein>
    <submittedName>
        <fullName evidence="1">Copia protein</fullName>
    </submittedName>
</protein>
<evidence type="ECO:0000313" key="1">
    <source>
        <dbReference type="EMBL" id="PNX74256.1"/>
    </source>
</evidence>
<reference evidence="1 2" key="2">
    <citation type="journal article" date="2017" name="Front. Plant Sci.">
        <title>Gene Classification and Mining of Molecular Markers Useful in Red Clover (Trifolium pratense) Breeding.</title>
        <authorList>
            <person name="Istvanek J."/>
            <person name="Dluhosova J."/>
            <person name="Dluhos P."/>
            <person name="Patkova L."/>
            <person name="Nedelnik J."/>
            <person name="Repkova J."/>
        </authorList>
    </citation>
    <scope>NUCLEOTIDE SEQUENCE [LARGE SCALE GENOMIC DNA]</scope>
    <source>
        <strain evidence="2">cv. Tatra</strain>
        <tissue evidence="1">Young leaves</tissue>
    </source>
</reference>
<dbReference type="EMBL" id="ASHM01027253">
    <property type="protein sequence ID" value="PNX74256.1"/>
    <property type="molecule type" value="Genomic_DNA"/>
</dbReference>
<reference evidence="1 2" key="1">
    <citation type="journal article" date="2014" name="Am. J. Bot.">
        <title>Genome assembly and annotation for red clover (Trifolium pratense; Fabaceae).</title>
        <authorList>
            <person name="Istvanek J."/>
            <person name="Jaros M."/>
            <person name="Krenek A."/>
            <person name="Repkova J."/>
        </authorList>
    </citation>
    <scope>NUCLEOTIDE SEQUENCE [LARGE SCALE GENOMIC DNA]</scope>
    <source>
        <strain evidence="2">cv. Tatra</strain>
        <tissue evidence="1">Young leaves</tissue>
    </source>
</reference>
<dbReference type="Proteomes" id="UP000236291">
    <property type="component" value="Unassembled WGS sequence"/>
</dbReference>